<dbReference type="InterPro" id="IPR018247">
    <property type="entry name" value="EF_Hand_1_Ca_BS"/>
</dbReference>
<gene>
    <name evidence="3" type="ORF">DFJ66_5625</name>
</gene>
<dbReference type="RefSeq" id="WP_170199692.1">
    <property type="nucleotide sequence ID" value="NZ_JBIUBA010000037.1"/>
</dbReference>
<dbReference type="Gene3D" id="2.130.10.10">
    <property type="entry name" value="YVTN repeat-like/Quinoprotein amine dehydrogenase"/>
    <property type="match status" value="1"/>
</dbReference>
<organism evidence="3 4">
    <name type="scientific">Saccharothrix variisporea</name>
    <dbReference type="NCBI Taxonomy" id="543527"/>
    <lineage>
        <taxon>Bacteria</taxon>
        <taxon>Bacillati</taxon>
        <taxon>Actinomycetota</taxon>
        <taxon>Actinomycetes</taxon>
        <taxon>Pseudonocardiales</taxon>
        <taxon>Pseudonocardiaceae</taxon>
        <taxon>Saccharothrix</taxon>
    </lineage>
</organism>
<dbReference type="InterPro" id="IPR052039">
    <property type="entry name" value="Caspase-related_regulators"/>
</dbReference>
<dbReference type="InterPro" id="IPR011600">
    <property type="entry name" value="Pept_C14_caspase"/>
</dbReference>
<dbReference type="PROSITE" id="PS00018">
    <property type="entry name" value="EF_HAND_1"/>
    <property type="match status" value="1"/>
</dbReference>
<proteinExistence type="predicted"/>
<dbReference type="SUPFAM" id="SSF69322">
    <property type="entry name" value="Tricorn protease domain 2"/>
    <property type="match status" value="1"/>
</dbReference>
<dbReference type="NCBIfam" id="NF047832">
    <property type="entry name" value="caspase_w_EACC1"/>
    <property type="match status" value="1"/>
</dbReference>
<comment type="caution">
    <text evidence="3">The sequence shown here is derived from an EMBL/GenBank/DDBJ whole genome shotgun (WGS) entry which is preliminary data.</text>
</comment>
<dbReference type="PANTHER" id="PTHR22576">
    <property type="entry name" value="MUCOSA ASSOCIATED LYMPHOID TISSUE LYMPHOMA TRANSLOCATION PROTEIN 1/PARACASPASE"/>
    <property type="match status" value="1"/>
</dbReference>
<protein>
    <submittedName>
        <fullName evidence="3">Caspase domain-containing protein</fullName>
    </submittedName>
</protein>
<dbReference type="AlphaFoldDB" id="A0A495XGV1"/>
<dbReference type="Proteomes" id="UP000272729">
    <property type="component" value="Unassembled WGS sequence"/>
</dbReference>
<keyword evidence="1" id="KW-0812">Transmembrane</keyword>
<dbReference type="EMBL" id="RBXR01000001">
    <property type="protein sequence ID" value="RKT72315.1"/>
    <property type="molecule type" value="Genomic_DNA"/>
</dbReference>
<keyword evidence="1" id="KW-1133">Transmembrane helix</keyword>
<dbReference type="InterPro" id="IPR015943">
    <property type="entry name" value="WD40/YVTN_repeat-like_dom_sf"/>
</dbReference>
<dbReference type="PANTHER" id="PTHR22576:SF37">
    <property type="entry name" value="MUCOSA-ASSOCIATED LYMPHOID TISSUE LYMPHOMA TRANSLOCATION PROTEIN 1"/>
    <property type="match status" value="1"/>
</dbReference>
<feature type="transmembrane region" description="Helical" evidence="1">
    <location>
        <begin position="665"/>
        <end position="682"/>
    </location>
</feature>
<accession>A0A495XGV1</accession>
<reference evidence="3 4" key="1">
    <citation type="submission" date="2018-10" db="EMBL/GenBank/DDBJ databases">
        <title>Sequencing the genomes of 1000 actinobacteria strains.</title>
        <authorList>
            <person name="Klenk H.-P."/>
        </authorList>
    </citation>
    <scope>NUCLEOTIDE SEQUENCE [LARGE SCALE GENOMIC DNA]</scope>
    <source>
        <strain evidence="3 4">DSM 43911</strain>
    </source>
</reference>
<evidence type="ECO:0000313" key="3">
    <source>
        <dbReference type="EMBL" id="RKT72315.1"/>
    </source>
</evidence>
<sequence>MARTALLIATDTYGDPTFQALRAPRLDATELAAVLGDPAIGGFDTRVLVNRPAQELREQVEALFADAGHDDVVLLYLSGHGVKARLGALHFVATDTRNRLLASTSVAAKFVREQIDHSLAAQVVVWLDCCYGGAFPSGMLPRSAGTVDVVQQLEEGRGCTIMTASTHIQYAYEPASGRVEDSAQPSIFTRAIIDGLRTGSADLDRDGVISARDLYGYVYDRVRRANPDQTPTSSGVLSGDLRIASAGPPLPAGLPDEVRRLLRSPDPKLREWGLRILRDQGDDPVEPALDPVVDPVDRARRTELDEQVATLLKAPLTRAAKAFAARAAQLATRQSPFRPPMPFFERGASLGEGGQNISFTADSRRVISGWRMWSVAGWGPVEGVPHGGVKAVSPDGRLAANVRVSQVFVLSTATWREMASIAARNVYGLAFNHDGSLLTARSSSGSVLWRADGDRWEEIRPFSRSGVNGVVRFSAGSARSVLVTGTETVSLWDTDSWTLLGSVTLPGVRLAEVSADGLFLAVASAERVEVWRTVDWRRIAGWGTGDGRARPLAFAPDLSTVVFQGWDGLELRDTANGEVVQRIPTRAEAAALSADGRFLAITTSRSHVWVWSRVPSDLAGRADVGALPPPPSRSAQVAHRVRFAGGVTAVAGVALPVVWPTDVVITGTIGAVLAIGGTWLVVKSRSSTT</sequence>
<dbReference type="GO" id="GO:0006508">
    <property type="term" value="P:proteolysis"/>
    <property type="evidence" value="ECO:0007669"/>
    <property type="project" value="InterPro"/>
</dbReference>
<name>A0A495XGV1_9PSEU</name>
<feature type="domain" description="Peptidase C14 caspase" evidence="2">
    <location>
        <begin position="3"/>
        <end position="233"/>
    </location>
</feature>
<evidence type="ECO:0000313" key="4">
    <source>
        <dbReference type="Proteomes" id="UP000272729"/>
    </source>
</evidence>
<keyword evidence="4" id="KW-1185">Reference proteome</keyword>
<dbReference type="SUPFAM" id="SSF52129">
    <property type="entry name" value="Caspase-like"/>
    <property type="match status" value="1"/>
</dbReference>
<keyword evidence="1" id="KW-0472">Membrane</keyword>
<dbReference type="GO" id="GO:0004197">
    <property type="term" value="F:cysteine-type endopeptidase activity"/>
    <property type="evidence" value="ECO:0007669"/>
    <property type="project" value="InterPro"/>
</dbReference>
<evidence type="ECO:0000256" key="1">
    <source>
        <dbReference type="SAM" id="Phobius"/>
    </source>
</evidence>
<dbReference type="Pfam" id="PF00656">
    <property type="entry name" value="Peptidase_C14"/>
    <property type="match status" value="1"/>
</dbReference>
<dbReference type="InterPro" id="IPR029030">
    <property type="entry name" value="Caspase-like_dom_sf"/>
</dbReference>
<evidence type="ECO:0000259" key="2">
    <source>
        <dbReference type="Pfam" id="PF00656"/>
    </source>
</evidence>
<dbReference type="Gene3D" id="3.40.50.1460">
    <property type="match status" value="1"/>
</dbReference>